<feature type="compositionally biased region" description="Basic and acidic residues" evidence="1">
    <location>
        <begin position="21"/>
        <end position="32"/>
    </location>
</feature>
<dbReference type="EMBL" id="CP023482">
    <property type="protein sequence ID" value="ATH95699.1"/>
    <property type="molecule type" value="Genomic_DNA"/>
</dbReference>
<name>A0ABN5DN01_9MICO</name>
<evidence type="ECO:0000313" key="3">
    <source>
        <dbReference type="Proteomes" id="UP000815698"/>
    </source>
</evidence>
<dbReference type="Proteomes" id="UP000815698">
    <property type="component" value="Chromosome"/>
</dbReference>
<evidence type="ECO:0000313" key="2">
    <source>
        <dbReference type="EMBL" id="ATH95699.1"/>
    </source>
</evidence>
<feature type="region of interest" description="Disordered" evidence="1">
    <location>
        <begin position="1"/>
        <end position="108"/>
    </location>
</feature>
<proteinExistence type="predicted"/>
<protein>
    <submittedName>
        <fullName evidence="2">Uncharacterized protein</fullName>
    </submittedName>
</protein>
<feature type="compositionally biased region" description="Basic residues" evidence="1">
    <location>
        <begin position="85"/>
        <end position="108"/>
    </location>
</feature>
<reference evidence="2 3" key="1">
    <citation type="journal article" date="2016" name="Int. J. Syst. Evol. Microbiol.">
        <title>Dermabacter jinjuensis sp. nov., a novel species of the genus Dermabacter isolated from a clinical specimen.</title>
        <authorList>
            <person name="Park Y.K."/>
            <person name="Lee K.M."/>
            <person name="Lee W.K."/>
            <person name="Cho M.J."/>
            <person name="Lee H.S."/>
            <person name="Cho Y.G."/>
            <person name="Lee Y.C."/>
            <person name="Lee W.K."/>
            <person name="Seong W.K."/>
            <person name="Hwang K.J."/>
        </authorList>
    </citation>
    <scope>NUCLEOTIDE SEQUENCE [LARGE SCALE GENOMIC DNA]</scope>
    <source>
        <strain evidence="2 3">32T</strain>
    </source>
</reference>
<keyword evidence="3" id="KW-1185">Reference proteome</keyword>
<gene>
    <name evidence="2" type="ORF">COP05_00235</name>
</gene>
<feature type="compositionally biased region" description="Basic residues" evidence="1">
    <location>
        <begin position="48"/>
        <end position="57"/>
    </location>
</feature>
<organism evidence="2 3">
    <name type="scientific">Dermabacter jinjuensis</name>
    <dbReference type="NCBI Taxonomy" id="1667168"/>
    <lineage>
        <taxon>Bacteria</taxon>
        <taxon>Bacillati</taxon>
        <taxon>Actinomycetota</taxon>
        <taxon>Actinomycetes</taxon>
        <taxon>Micrococcales</taxon>
        <taxon>Dermabacteraceae</taxon>
        <taxon>Dermabacter</taxon>
    </lineage>
</organism>
<evidence type="ECO:0000256" key="1">
    <source>
        <dbReference type="SAM" id="MobiDB-lite"/>
    </source>
</evidence>
<sequence length="154" mass="17695">MAKDGTNRGGRRVRAGAKPDPLGEKLAVDRTQRPHRPRPGRIPEPLRQTHRRTHHPPRGVPPAPRPDQRPRQPASRLLPLLGRTRQTRHRPHRVHPIPMAHPRRPRRNQRRVHHYLHIQGRKVAGDHTQELIVSAITATLCTGSWAPEYTVISR</sequence>
<accession>A0ABN5DN01</accession>